<organism evidence="2 3">
    <name type="scientific">Aspergillus nanangensis</name>
    <dbReference type="NCBI Taxonomy" id="2582783"/>
    <lineage>
        <taxon>Eukaryota</taxon>
        <taxon>Fungi</taxon>
        <taxon>Dikarya</taxon>
        <taxon>Ascomycota</taxon>
        <taxon>Pezizomycotina</taxon>
        <taxon>Eurotiomycetes</taxon>
        <taxon>Eurotiomycetidae</taxon>
        <taxon>Eurotiales</taxon>
        <taxon>Aspergillaceae</taxon>
        <taxon>Aspergillus</taxon>
        <taxon>Aspergillus subgen. Circumdati</taxon>
    </lineage>
</organism>
<sequence>MRFTIATVLTLAMAVAAIPQREGGQQGGQREGGEHKQKASIQEAQCVNGAISCCLNTNEHENKGLLAGLLAEGLVSNLIGNRDSSCAKLDVLDDIAVLAMTKKEEHGTVCKNIMACCPHSGGECNAIGSD</sequence>
<evidence type="ECO:0000313" key="3">
    <source>
        <dbReference type="Proteomes" id="UP001194746"/>
    </source>
</evidence>
<keyword evidence="1" id="KW-0732">Signal</keyword>
<proteinExistence type="predicted"/>
<keyword evidence="3" id="KW-1185">Reference proteome</keyword>
<evidence type="ECO:0000313" key="2">
    <source>
        <dbReference type="EMBL" id="KAF9883860.1"/>
    </source>
</evidence>
<feature type="chain" id="PRO_5042125943" description="Hydrophobin" evidence="1">
    <location>
        <begin position="18"/>
        <end position="130"/>
    </location>
</feature>
<name>A0AAD4CCB4_ASPNN</name>
<evidence type="ECO:0000256" key="1">
    <source>
        <dbReference type="SAM" id="SignalP"/>
    </source>
</evidence>
<comment type="caution">
    <text evidence="2">The sequence shown here is derived from an EMBL/GenBank/DDBJ whole genome shotgun (WGS) entry which is preliminary data.</text>
</comment>
<protein>
    <recommendedName>
        <fullName evidence="4">Hydrophobin</fullName>
    </recommendedName>
</protein>
<reference evidence="2" key="1">
    <citation type="journal article" date="2019" name="Beilstein J. Org. Chem.">
        <title>Nanangenines: drimane sesquiterpenoids as the dominant metabolite cohort of a novel Australian fungus, Aspergillus nanangensis.</title>
        <authorList>
            <person name="Lacey H.J."/>
            <person name="Gilchrist C.L.M."/>
            <person name="Crombie A."/>
            <person name="Kalaitzis J.A."/>
            <person name="Vuong D."/>
            <person name="Rutledge P.J."/>
            <person name="Turner P."/>
            <person name="Pitt J.I."/>
            <person name="Lacey E."/>
            <person name="Chooi Y.H."/>
            <person name="Piggott A.M."/>
        </authorList>
    </citation>
    <scope>NUCLEOTIDE SEQUENCE</scope>
    <source>
        <strain evidence="2">MST-FP2251</strain>
    </source>
</reference>
<accession>A0AAD4CCB4</accession>
<dbReference type="EMBL" id="VCAU01000144">
    <property type="protein sequence ID" value="KAF9883860.1"/>
    <property type="molecule type" value="Genomic_DNA"/>
</dbReference>
<feature type="signal peptide" evidence="1">
    <location>
        <begin position="1"/>
        <end position="17"/>
    </location>
</feature>
<reference evidence="2" key="2">
    <citation type="submission" date="2020-02" db="EMBL/GenBank/DDBJ databases">
        <authorList>
            <person name="Gilchrist C.L.M."/>
            <person name="Chooi Y.-H."/>
        </authorList>
    </citation>
    <scope>NUCLEOTIDE SEQUENCE</scope>
    <source>
        <strain evidence="2">MST-FP2251</strain>
    </source>
</reference>
<gene>
    <name evidence="2" type="ORF">FE257_002703</name>
</gene>
<evidence type="ECO:0008006" key="4">
    <source>
        <dbReference type="Google" id="ProtNLM"/>
    </source>
</evidence>
<dbReference type="AlphaFoldDB" id="A0AAD4CCB4"/>
<dbReference type="Proteomes" id="UP001194746">
    <property type="component" value="Unassembled WGS sequence"/>
</dbReference>